<organism evidence="1 2">
    <name type="scientific">Sphingorhabdus buctiana</name>
    <dbReference type="NCBI Taxonomy" id="1508805"/>
    <lineage>
        <taxon>Bacteria</taxon>
        <taxon>Pseudomonadati</taxon>
        <taxon>Pseudomonadota</taxon>
        <taxon>Alphaproteobacteria</taxon>
        <taxon>Sphingomonadales</taxon>
        <taxon>Sphingomonadaceae</taxon>
        <taxon>Sphingorhabdus</taxon>
    </lineage>
</organism>
<dbReference type="Proteomes" id="UP001597215">
    <property type="component" value="Unassembled WGS sequence"/>
</dbReference>
<accession>A0ABW4M8M0</accession>
<protein>
    <submittedName>
        <fullName evidence="1">DUF6088 family protein</fullName>
    </submittedName>
</protein>
<keyword evidence="2" id="KW-1185">Reference proteome</keyword>
<dbReference type="EMBL" id="JBHUEL010000001">
    <property type="protein sequence ID" value="MFD1765287.1"/>
    <property type="molecule type" value="Genomic_DNA"/>
</dbReference>
<dbReference type="RefSeq" id="WP_381510459.1">
    <property type="nucleotide sequence ID" value="NZ_JBHUEL010000001.1"/>
</dbReference>
<evidence type="ECO:0000313" key="2">
    <source>
        <dbReference type="Proteomes" id="UP001597215"/>
    </source>
</evidence>
<gene>
    <name evidence="1" type="ORF">ACFSAG_00325</name>
</gene>
<dbReference type="InterPro" id="IPR045738">
    <property type="entry name" value="DUF6088"/>
</dbReference>
<reference evidence="2" key="1">
    <citation type="journal article" date="2019" name="Int. J. Syst. Evol. Microbiol.">
        <title>The Global Catalogue of Microorganisms (GCM) 10K type strain sequencing project: providing services to taxonomists for standard genome sequencing and annotation.</title>
        <authorList>
            <consortium name="The Broad Institute Genomics Platform"/>
            <consortium name="The Broad Institute Genome Sequencing Center for Infectious Disease"/>
            <person name="Wu L."/>
            <person name="Ma J."/>
        </authorList>
    </citation>
    <scope>NUCLEOTIDE SEQUENCE [LARGE SCALE GENOMIC DNA]</scope>
    <source>
        <strain evidence="2">CGMCC 1.12449</strain>
    </source>
</reference>
<proteinExistence type="predicted"/>
<name>A0ABW4M8M0_9SPHN</name>
<dbReference type="Pfam" id="PF19570">
    <property type="entry name" value="DUF6088"/>
    <property type="match status" value="1"/>
</dbReference>
<sequence>MSGIRLHISDMNKWTLSEILLHISDMSDVPSGLKAQILDRIGRGAQGAVWTPSDFLDLAGRDAVDKTLQRLVKGSDLRRIDRGLYDKPSFNCLTQNDSAPDPRAVIDAVARRDQIRVLVDGMTAANDLGFTNAVPAKIVVHSEARPKSIKLDNLTITFKQTAASKLFWAGRPAMRIVQALHWLRDTMSGGETDQWRGRLSSLLADTRHGAVLRADLADGLTTLPAWMQDMLRPLVSSEIPLA</sequence>
<comment type="caution">
    <text evidence="1">The sequence shown here is derived from an EMBL/GenBank/DDBJ whole genome shotgun (WGS) entry which is preliminary data.</text>
</comment>
<evidence type="ECO:0000313" key="1">
    <source>
        <dbReference type="EMBL" id="MFD1765287.1"/>
    </source>
</evidence>